<dbReference type="AlphaFoldDB" id="A0A6C0F7H8"/>
<evidence type="ECO:0000313" key="1">
    <source>
        <dbReference type="EMBL" id="QHT35115.1"/>
    </source>
</evidence>
<sequence length="509" mass="60554">MEKNELVGSIEALYIKYSNDPYMSVRFQNFICNQLPNVLENMANQHQQRILRTEELSAEFDTFVSTFMNKNQYFYISSTEKFFYYDGKHYRPYNEDGILHHILTSITNGRSLMSWKYKTKISIMKRIKENSLFTSIPESDTIQNVIMSLYPTFFSSKTAAKYFLTILGDNILKKKTDTIHLLPPYAKAFIRELNNFCQINVGANLFHSLKLKYHEHDYSNCRLVHMNETIKYENIWRNMIDEIGIDIICVAIHYSLRYENSDDFVADSQDENLKSYVFYLRDRTAGDLVGGFISNYITFDKTTSTITWRNLQYLWKHFLNSKKLPMIIFQTNLKQELTKALAANYIEESDTFYGVFSKFVPGIQSFTEFWDENMVEDENEHGLELEEIRRMFYKWSNTSITDEQVIDLIQYFYPSVIIENDKYIQEIRCSLWDKQKSIKNVFDEIKTEWPDKENDLSVYDAYLYYCKRHKKRKVPELGLIVHKSYFEDYVTKHFADYIIGPGILSKTWF</sequence>
<organism evidence="1">
    <name type="scientific">viral metagenome</name>
    <dbReference type="NCBI Taxonomy" id="1070528"/>
    <lineage>
        <taxon>unclassified sequences</taxon>
        <taxon>metagenomes</taxon>
        <taxon>organismal metagenomes</taxon>
    </lineage>
</organism>
<dbReference type="EMBL" id="MN739013">
    <property type="protein sequence ID" value="QHT35115.1"/>
    <property type="molecule type" value="Genomic_DNA"/>
</dbReference>
<protein>
    <submittedName>
        <fullName evidence="1">Uncharacterized protein</fullName>
    </submittedName>
</protein>
<reference evidence="1" key="1">
    <citation type="journal article" date="2020" name="Nature">
        <title>Giant virus diversity and host interactions through global metagenomics.</title>
        <authorList>
            <person name="Schulz F."/>
            <person name="Roux S."/>
            <person name="Paez-Espino D."/>
            <person name="Jungbluth S."/>
            <person name="Walsh D.A."/>
            <person name="Denef V.J."/>
            <person name="McMahon K.D."/>
            <person name="Konstantinidis K.T."/>
            <person name="Eloe-Fadrosh E.A."/>
            <person name="Kyrpides N.C."/>
            <person name="Woyke T."/>
        </authorList>
    </citation>
    <scope>NUCLEOTIDE SEQUENCE</scope>
    <source>
        <strain evidence="1">GVMAG-M-3300009180-1</strain>
    </source>
</reference>
<name>A0A6C0F7H8_9ZZZZ</name>
<proteinExistence type="predicted"/>
<accession>A0A6C0F7H8</accession>